<accession>A0A382S639</accession>
<evidence type="ECO:0000313" key="1">
    <source>
        <dbReference type="EMBL" id="SVD05366.1"/>
    </source>
</evidence>
<sequence length="26" mass="3035">MTGLEGTLEVQLDLKKDDFMCFESKR</sequence>
<name>A0A382S639_9ZZZZ</name>
<organism evidence="1">
    <name type="scientific">marine metagenome</name>
    <dbReference type="NCBI Taxonomy" id="408172"/>
    <lineage>
        <taxon>unclassified sequences</taxon>
        <taxon>metagenomes</taxon>
        <taxon>ecological metagenomes</taxon>
    </lineage>
</organism>
<dbReference type="AlphaFoldDB" id="A0A382S639"/>
<proteinExistence type="predicted"/>
<protein>
    <submittedName>
        <fullName evidence="1">Uncharacterized protein</fullName>
    </submittedName>
</protein>
<gene>
    <name evidence="1" type="ORF">METZ01_LOCUS358220</name>
</gene>
<reference evidence="1" key="1">
    <citation type="submission" date="2018-05" db="EMBL/GenBank/DDBJ databases">
        <authorList>
            <person name="Lanie J.A."/>
            <person name="Ng W.-L."/>
            <person name="Kazmierczak K.M."/>
            <person name="Andrzejewski T.M."/>
            <person name="Davidsen T.M."/>
            <person name="Wayne K.J."/>
            <person name="Tettelin H."/>
            <person name="Glass J.I."/>
            <person name="Rusch D."/>
            <person name="Podicherti R."/>
            <person name="Tsui H.-C.T."/>
            <person name="Winkler M.E."/>
        </authorList>
    </citation>
    <scope>NUCLEOTIDE SEQUENCE</scope>
</reference>
<dbReference type="EMBL" id="UINC01126711">
    <property type="protein sequence ID" value="SVD05366.1"/>
    <property type="molecule type" value="Genomic_DNA"/>
</dbReference>